<dbReference type="GO" id="GO:0000978">
    <property type="term" value="F:RNA polymerase II cis-regulatory region sequence-specific DNA binding"/>
    <property type="evidence" value="ECO:0007669"/>
    <property type="project" value="TreeGrafter"/>
</dbReference>
<comment type="similarity">
    <text evidence="2 10">Belongs to the CUT homeobox family.</text>
</comment>
<evidence type="ECO:0000256" key="8">
    <source>
        <dbReference type="PROSITE-ProRule" id="PRU00108"/>
    </source>
</evidence>
<evidence type="ECO:0000256" key="7">
    <source>
        <dbReference type="ARBA" id="ARBA00023242"/>
    </source>
</evidence>
<dbReference type="OrthoDB" id="10068888at2759"/>
<dbReference type="Gene3D" id="1.10.260.40">
    <property type="entry name" value="lambda repressor-like DNA-binding domains"/>
    <property type="match status" value="1"/>
</dbReference>
<dbReference type="PANTHER" id="PTHR14057">
    <property type="entry name" value="TRANSCRIPTION FACTOR ONECUT"/>
    <property type="match status" value="1"/>
</dbReference>
<dbReference type="EMBL" id="KL250956">
    <property type="protein sequence ID" value="KGB37999.1"/>
    <property type="molecule type" value="Genomic_DNA"/>
</dbReference>
<evidence type="ECO:0000256" key="10">
    <source>
        <dbReference type="RuleBase" id="RU361129"/>
    </source>
</evidence>
<evidence type="ECO:0000256" key="6">
    <source>
        <dbReference type="ARBA" id="ARBA00023163"/>
    </source>
</evidence>
<name>A0A094ZXT0_SCHHA</name>
<dbReference type="AlphaFoldDB" id="A0A094ZXT0"/>
<evidence type="ECO:0000256" key="5">
    <source>
        <dbReference type="ARBA" id="ARBA00023155"/>
    </source>
</evidence>
<evidence type="ECO:0000256" key="2">
    <source>
        <dbReference type="ARBA" id="ARBA00008190"/>
    </source>
</evidence>
<comment type="subcellular location">
    <subcellularLocation>
        <location evidence="1 8 9">Nucleus</location>
    </subcellularLocation>
</comment>
<dbReference type="InterPro" id="IPR009057">
    <property type="entry name" value="Homeodomain-like_sf"/>
</dbReference>
<dbReference type="PROSITE" id="PS51042">
    <property type="entry name" value="CUT"/>
    <property type="match status" value="1"/>
</dbReference>
<dbReference type="InterPro" id="IPR001356">
    <property type="entry name" value="HD"/>
</dbReference>
<dbReference type="SUPFAM" id="SSF47413">
    <property type="entry name" value="lambda repressor-like DNA-binding domains"/>
    <property type="match status" value="1"/>
</dbReference>
<evidence type="ECO:0000256" key="1">
    <source>
        <dbReference type="ARBA" id="ARBA00004123"/>
    </source>
</evidence>
<dbReference type="Gene3D" id="1.10.10.60">
    <property type="entry name" value="Homeodomain-like"/>
    <property type="match status" value="1"/>
</dbReference>
<dbReference type="Pfam" id="PF00046">
    <property type="entry name" value="Homeodomain"/>
    <property type="match status" value="1"/>
</dbReference>
<dbReference type="SUPFAM" id="SSF46689">
    <property type="entry name" value="Homeodomain-like"/>
    <property type="match status" value="1"/>
</dbReference>
<dbReference type="SMART" id="SM01109">
    <property type="entry name" value="CUT"/>
    <property type="match status" value="1"/>
</dbReference>
<proteinExistence type="inferred from homology"/>
<feature type="DNA-binding region" description="Homeobox" evidence="8">
    <location>
        <begin position="430"/>
        <end position="489"/>
    </location>
</feature>
<keyword evidence="3 10" id="KW-0805">Transcription regulation</keyword>
<evidence type="ECO:0000256" key="11">
    <source>
        <dbReference type="SAM" id="MobiDB-lite"/>
    </source>
</evidence>
<dbReference type="PROSITE" id="PS50071">
    <property type="entry name" value="HOMEOBOX_2"/>
    <property type="match status" value="1"/>
</dbReference>
<dbReference type="FunFam" id="1.10.260.40:FF:000005">
    <property type="entry name" value="One cut domain family member"/>
    <property type="match status" value="1"/>
</dbReference>
<evidence type="ECO:0000256" key="9">
    <source>
        <dbReference type="RuleBase" id="RU000682"/>
    </source>
</evidence>
<keyword evidence="5 8" id="KW-0371">Homeobox</keyword>
<keyword evidence="4 8" id="KW-0238">DNA-binding</keyword>
<accession>A0A094ZXT0</accession>
<sequence>MTERSFQSLISGISLHDEAALNNISLKAALDSQNFDLNGQSHEDGLSVPGKGVNIVSKPRMLSSGIPASSGCGTLTMAPVPIGALAPGKIGLPLSDLENIPIFNTGDSGPLELQALQGGAQALQGVQTVKLTFINCGDQQTILLTTPSTHFTMPEQSLDGMTLTLPDNLLATDLNFAGLTSMQLGEMTSGNDKPNSSEGSKSTNYTNMTSLPPITSVSDKLYSQIANDNESIQQSHSYAIEDLKPVMQKNNEKIHDGNSAYAHTNQSGNLNASPVVVTSQNTFNQSVNVKPVKLIDPGNISSILISPLGNVSPIPQVDGSDQEGNDQNLPDDMSELNTKDLAQRISAELKRYSIPQAVFAQRVLCRSQGTLSDLLRNPKPWSKLKSGRETFRRMWNWLNEPEYQRMSALRLATCKRKTEETQKAQDERSSKKPRLVFTDIQRRTLHAIFKETKRPSKEMQATIAQQLNLEVSTVANFFMNARRRSLDKWVDDKDVQLTASTSSPVHSLEGSPPNHSARMSTHMGDHCVVRSAHDAITTPHLAESMNDSVLNRIPGCHSAIPTSVELSSSPAPPSLTPDPSLSMNHSDVHLNAPCLVSEDARNTLLLSSGDSNVLPSQLLSHLVVGGQNAMLVTQNVSPNGDKNIMHSTPLSSSCITSSGLSTIKSALDSLCDPPSLSPHSHLPPAPVESLHNIHPIPRSMAHRSTSDTICAANHVLPSASTLIGHDRLIVDSIGQSSSTTVLTSSHNLADTLVLHAKQEDLSSGLIINATLN</sequence>
<organism evidence="12">
    <name type="scientific">Schistosoma haematobium</name>
    <name type="common">Blood fluke</name>
    <dbReference type="NCBI Taxonomy" id="6185"/>
    <lineage>
        <taxon>Eukaryota</taxon>
        <taxon>Metazoa</taxon>
        <taxon>Spiralia</taxon>
        <taxon>Lophotrochozoa</taxon>
        <taxon>Platyhelminthes</taxon>
        <taxon>Trematoda</taxon>
        <taxon>Digenea</taxon>
        <taxon>Strigeidida</taxon>
        <taxon>Schistosomatoidea</taxon>
        <taxon>Schistosomatidae</taxon>
        <taxon>Schistosoma</taxon>
    </lineage>
</organism>
<dbReference type="InterPro" id="IPR003350">
    <property type="entry name" value="CUT_dom"/>
</dbReference>
<evidence type="ECO:0000256" key="4">
    <source>
        <dbReference type="ARBA" id="ARBA00023125"/>
    </source>
</evidence>
<evidence type="ECO:0000313" key="12">
    <source>
        <dbReference type="EMBL" id="KGB37999.1"/>
    </source>
</evidence>
<dbReference type="PANTHER" id="PTHR14057:SF47">
    <property type="entry name" value="HOMEOBOX PROTEIN ONECUT"/>
    <property type="match status" value="1"/>
</dbReference>
<gene>
    <name evidence="12" type="ORF">MS3_06366</name>
</gene>
<keyword evidence="7 8" id="KW-0539">Nucleus</keyword>
<dbReference type="GO" id="GO:0005634">
    <property type="term" value="C:nucleus"/>
    <property type="evidence" value="ECO:0007669"/>
    <property type="project" value="UniProtKB-SubCell"/>
</dbReference>
<keyword evidence="6 10" id="KW-0804">Transcription</keyword>
<feature type="region of interest" description="Disordered" evidence="11">
    <location>
        <begin position="185"/>
        <end position="211"/>
    </location>
</feature>
<dbReference type="SMART" id="SM00389">
    <property type="entry name" value="HOX"/>
    <property type="match status" value="1"/>
</dbReference>
<dbReference type="GO" id="GO:0000981">
    <property type="term" value="F:DNA-binding transcription factor activity, RNA polymerase II-specific"/>
    <property type="evidence" value="ECO:0007669"/>
    <property type="project" value="TreeGrafter"/>
</dbReference>
<feature type="region of interest" description="Disordered" evidence="11">
    <location>
        <begin position="500"/>
        <end position="520"/>
    </location>
</feature>
<reference evidence="12" key="1">
    <citation type="journal article" date="2012" name="Nat. Genet.">
        <title>Whole-genome sequence of Schistosoma haematobium.</title>
        <authorList>
            <person name="Young N.D."/>
            <person name="Jex A.R."/>
            <person name="Li B."/>
            <person name="Liu S."/>
            <person name="Yang L."/>
            <person name="Xiong Z."/>
            <person name="Li Y."/>
            <person name="Cantacessi C."/>
            <person name="Hall R.S."/>
            <person name="Xu X."/>
            <person name="Chen F."/>
            <person name="Wu X."/>
            <person name="Zerlotini A."/>
            <person name="Oliveira G."/>
            <person name="Hofmann A."/>
            <person name="Zhang G."/>
            <person name="Fang X."/>
            <person name="Kang Y."/>
            <person name="Campbell B.E."/>
            <person name="Loukas A."/>
            <person name="Ranganathan S."/>
            <person name="Rollinson D."/>
            <person name="Rinaldi G."/>
            <person name="Brindley P.J."/>
            <person name="Yang H."/>
            <person name="Wang J."/>
            <person name="Wang J."/>
            <person name="Gasser R.B."/>
        </authorList>
    </citation>
    <scope>NUCLEOTIDE SEQUENCE [LARGE SCALE GENOMIC DNA]</scope>
</reference>
<feature type="region of interest" description="Disordered" evidence="11">
    <location>
        <begin position="314"/>
        <end position="333"/>
    </location>
</feature>
<protein>
    <recommendedName>
        <fullName evidence="10">One cut domain family member</fullName>
    </recommendedName>
</protein>
<evidence type="ECO:0000256" key="3">
    <source>
        <dbReference type="ARBA" id="ARBA00023015"/>
    </source>
</evidence>
<dbReference type="InterPro" id="IPR010982">
    <property type="entry name" value="Lambda_DNA-bd_dom_sf"/>
</dbReference>
<dbReference type="CDD" id="cd00086">
    <property type="entry name" value="homeodomain"/>
    <property type="match status" value="1"/>
</dbReference>
<dbReference type="InterPro" id="IPR051649">
    <property type="entry name" value="CUT_Homeobox"/>
</dbReference>
<dbReference type="FunFam" id="1.10.10.60:FF:000054">
    <property type="entry name" value="One cut domain family member"/>
    <property type="match status" value="1"/>
</dbReference>
<dbReference type="Pfam" id="PF02376">
    <property type="entry name" value="CUT"/>
    <property type="match status" value="1"/>
</dbReference>